<proteinExistence type="predicted"/>
<dbReference type="Proteomes" id="UP000515512">
    <property type="component" value="Chromosome"/>
</dbReference>
<feature type="region of interest" description="Disordered" evidence="1">
    <location>
        <begin position="172"/>
        <end position="199"/>
    </location>
</feature>
<evidence type="ECO:0000313" key="3">
    <source>
        <dbReference type="Proteomes" id="UP000515512"/>
    </source>
</evidence>
<feature type="compositionally biased region" description="Polar residues" evidence="1">
    <location>
        <begin position="190"/>
        <end position="199"/>
    </location>
</feature>
<reference evidence="2 3" key="1">
    <citation type="submission" date="2020-07" db="EMBL/GenBank/DDBJ databases">
        <authorList>
            <person name="Zhuang K."/>
            <person name="Ran Y."/>
        </authorList>
    </citation>
    <scope>NUCLEOTIDE SEQUENCE [LARGE SCALE GENOMIC DNA]</scope>
    <source>
        <strain evidence="2 3">WCH-YHL-001</strain>
    </source>
</reference>
<dbReference type="SUPFAM" id="SSF52777">
    <property type="entry name" value="CoA-dependent acyltransferases"/>
    <property type="match status" value="1"/>
</dbReference>
<organism evidence="2 3">
    <name type="scientific">Nocardia huaxiensis</name>
    <dbReference type="NCBI Taxonomy" id="2755382"/>
    <lineage>
        <taxon>Bacteria</taxon>
        <taxon>Bacillati</taxon>
        <taxon>Actinomycetota</taxon>
        <taxon>Actinomycetes</taxon>
        <taxon>Mycobacteriales</taxon>
        <taxon>Nocardiaceae</taxon>
        <taxon>Nocardia</taxon>
    </lineage>
</organism>
<evidence type="ECO:0000256" key="1">
    <source>
        <dbReference type="SAM" id="MobiDB-lite"/>
    </source>
</evidence>
<dbReference type="AlphaFoldDB" id="A0A7D6ZIA4"/>
<name>A0A7D6ZIA4_9NOCA</name>
<dbReference type="Gene3D" id="3.30.559.10">
    <property type="entry name" value="Chloramphenicol acetyltransferase-like domain"/>
    <property type="match status" value="1"/>
</dbReference>
<protein>
    <recommendedName>
        <fullName evidence="4">Diacylglycerol O-acyltransferase</fullName>
    </recommendedName>
</protein>
<dbReference type="Gene3D" id="3.30.559.30">
    <property type="entry name" value="Nonribosomal peptide synthetase, condensation domain"/>
    <property type="match status" value="1"/>
</dbReference>
<dbReference type="InterPro" id="IPR023213">
    <property type="entry name" value="CAT-like_dom_sf"/>
</dbReference>
<sequence length="413" mass="44601">MVDEIFLRAHRGMGTPIVLQGIWRTADPVEPELLHRVHEALRTGPLARRVVRSRVPGARPRWQANRHCYPLETTAQPIPTAAVLDWADRLGGDLDPEYGPGWRLAAAALDDGGSVVALTCSHALADGRAVTLAVDHALAGAPLAAPLAAHSDWADARRQWRTVLGGVARALRHGMPPPPTPVTPRKALSADNTTPGTAANATRSAVVQIPAREWNRVAVAHDGTANSLFVHLMANMLWRTGFPQDSIAASLPVDTRDEPRVDNDMAMTEIRIDRDDTPATLRRKARAAYEHRMTAPGGMPEELLQVIPDRWAHRLAQGAGERDILCSNIGTLPDSLLTLGSHACTGVAARAIHPGLTPDRLPRTRLSGYLTRIADSYTLSLVSLDPDVLRDNATLRGLARAALSDLGLEGTCW</sequence>
<gene>
    <name evidence="2" type="ORF">H0264_09545</name>
</gene>
<evidence type="ECO:0008006" key="4">
    <source>
        <dbReference type="Google" id="ProtNLM"/>
    </source>
</evidence>
<dbReference type="EMBL" id="CP059399">
    <property type="protein sequence ID" value="QLY34238.1"/>
    <property type="molecule type" value="Genomic_DNA"/>
</dbReference>
<keyword evidence="3" id="KW-1185">Reference proteome</keyword>
<evidence type="ECO:0000313" key="2">
    <source>
        <dbReference type="EMBL" id="QLY34238.1"/>
    </source>
</evidence>
<accession>A0A7D6ZIA4</accession>
<dbReference type="KEGG" id="nhu:H0264_09545"/>